<dbReference type="OrthoDB" id="9792690at2"/>
<evidence type="ECO:0000259" key="1">
    <source>
        <dbReference type="Pfam" id="PF13649"/>
    </source>
</evidence>
<dbReference type="PANTHER" id="PTHR43464">
    <property type="entry name" value="METHYLTRANSFERASE"/>
    <property type="match status" value="1"/>
</dbReference>
<keyword evidence="3" id="KW-1185">Reference proteome</keyword>
<dbReference type="PANTHER" id="PTHR43464:SF3">
    <property type="entry name" value="SAM-DEPENDENT METHYLTRANSFERASE"/>
    <property type="match status" value="1"/>
</dbReference>
<dbReference type="GO" id="GO:0008168">
    <property type="term" value="F:methyltransferase activity"/>
    <property type="evidence" value="ECO:0007669"/>
    <property type="project" value="UniProtKB-KW"/>
</dbReference>
<dbReference type="PIRSF" id="PIRSF034653">
    <property type="entry name" value="Mtase_yjhp_prd"/>
    <property type="match status" value="1"/>
</dbReference>
<comment type="caution">
    <text evidence="2">The sequence shown here is derived from an EMBL/GenBank/DDBJ whole genome shotgun (WGS) entry which is preliminary data.</text>
</comment>
<evidence type="ECO:0000313" key="2">
    <source>
        <dbReference type="EMBL" id="KAA5605268.1"/>
    </source>
</evidence>
<dbReference type="Gene3D" id="3.40.50.150">
    <property type="entry name" value="Vaccinia Virus protein VP39"/>
    <property type="match status" value="1"/>
</dbReference>
<dbReference type="InterPro" id="IPR029063">
    <property type="entry name" value="SAM-dependent_MTases_sf"/>
</dbReference>
<gene>
    <name evidence="2" type="ORF">F1188_11915</name>
</gene>
<dbReference type="InterPro" id="IPR017031">
    <property type="entry name" value="Pre_MeTrfase_YjhP"/>
</dbReference>
<name>A0A5M6ICB6_9PROT</name>
<dbReference type="CDD" id="cd02440">
    <property type="entry name" value="AdoMet_MTases"/>
    <property type="match status" value="1"/>
</dbReference>
<organism evidence="2 3">
    <name type="scientific">Roseospira marina</name>
    <dbReference type="NCBI Taxonomy" id="140057"/>
    <lineage>
        <taxon>Bacteria</taxon>
        <taxon>Pseudomonadati</taxon>
        <taxon>Pseudomonadota</taxon>
        <taxon>Alphaproteobacteria</taxon>
        <taxon>Rhodospirillales</taxon>
        <taxon>Rhodospirillaceae</taxon>
        <taxon>Roseospira</taxon>
    </lineage>
</organism>
<dbReference type="RefSeq" id="WP_150062648.1">
    <property type="nucleotide sequence ID" value="NZ_JACHII010000008.1"/>
</dbReference>
<reference evidence="2 3" key="1">
    <citation type="submission" date="2019-09" db="EMBL/GenBank/DDBJ databases">
        <title>Genome sequence of Roseospira marina, one of the more divergent members of the non-sulfur purple photosynthetic bacterial family, the Rhodospirillaceae.</title>
        <authorList>
            <person name="Meyer T."/>
            <person name="Kyndt J."/>
        </authorList>
    </citation>
    <scope>NUCLEOTIDE SEQUENCE [LARGE SCALE GENOMIC DNA]</scope>
    <source>
        <strain evidence="2 3">DSM 15113</strain>
    </source>
</reference>
<sequence>MDIPRIFTITESKHRIHNPFTPDKYDTLGRVLRLEPGARVLDLGSGSGEMLCTWARDFGITGTGVDMSRLFSEQAKRRAEELDVAGQVRFLHDNATGYVAEEKVDIAACIGATWIGGGVAGAIELLSKSLVPNGILLIGEPYWRRKPQSEAAIKECHAGALSDFLMLPELLAWFGDLGYDVVEMVLADLEGWDRYEAAKWLTMRRWLEDNPDDDFAQDVRRHLSSEPTRYAAYTREYVGWGVFALMAR</sequence>
<dbReference type="Proteomes" id="UP000324065">
    <property type="component" value="Unassembled WGS sequence"/>
</dbReference>
<accession>A0A5M6ICB6</accession>
<dbReference type="EMBL" id="VWPJ01000010">
    <property type="protein sequence ID" value="KAA5605268.1"/>
    <property type="molecule type" value="Genomic_DNA"/>
</dbReference>
<protein>
    <submittedName>
        <fullName evidence="2">Class I SAM-dependent methyltransferase</fullName>
    </submittedName>
</protein>
<dbReference type="InterPro" id="IPR041698">
    <property type="entry name" value="Methyltransf_25"/>
</dbReference>
<dbReference type="Pfam" id="PF13649">
    <property type="entry name" value="Methyltransf_25"/>
    <property type="match status" value="1"/>
</dbReference>
<dbReference type="AlphaFoldDB" id="A0A5M6ICB6"/>
<keyword evidence="2" id="KW-0808">Transferase</keyword>
<dbReference type="SUPFAM" id="SSF53335">
    <property type="entry name" value="S-adenosyl-L-methionine-dependent methyltransferases"/>
    <property type="match status" value="1"/>
</dbReference>
<proteinExistence type="predicted"/>
<keyword evidence="2" id="KW-0489">Methyltransferase</keyword>
<evidence type="ECO:0000313" key="3">
    <source>
        <dbReference type="Proteomes" id="UP000324065"/>
    </source>
</evidence>
<feature type="domain" description="Methyltransferase" evidence="1">
    <location>
        <begin position="40"/>
        <end position="134"/>
    </location>
</feature>
<dbReference type="GO" id="GO:0032259">
    <property type="term" value="P:methylation"/>
    <property type="evidence" value="ECO:0007669"/>
    <property type="project" value="UniProtKB-KW"/>
</dbReference>